<accession>A0A6C0DVX6</accession>
<dbReference type="Pfam" id="PF13489">
    <property type="entry name" value="Methyltransf_23"/>
    <property type="match status" value="1"/>
</dbReference>
<protein>
    <recommendedName>
        <fullName evidence="2">Methyltransferase domain-containing protein</fullName>
    </recommendedName>
</protein>
<name>A0A6C0DVX6_9ZZZZ</name>
<dbReference type="Gene3D" id="3.40.50.150">
    <property type="entry name" value="Vaccinia Virus protein VP39"/>
    <property type="match status" value="1"/>
</dbReference>
<reference evidence="1" key="1">
    <citation type="journal article" date="2020" name="Nature">
        <title>Giant virus diversity and host interactions through global metagenomics.</title>
        <authorList>
            <person name="Schulz F."/>
            <person name="Roux S."/>
            <person name="Paez-Espino D."/>
            <person name="Jungbluth S."/>
            <person name="Walsh D.A."/>
            <person name="Denef V.J."/>
            <person name="McMahon K.D."/>
            <person name="Konstantinidis K.T."/>
            <person name="Eloe-Fadrosh E.A."/>
            <person name="Kyrpides N.C."/>
            <person name="Woyke T."/>
        </authorList>
    </citation>
    <scope>NUCLEOTIDE SEQUENCE</scope>
    <source>
        <strain evidence="1">GVMAG-M-3300023174-75</strain>
    </source>
</reference>
<dbReference type="AlphaFoldDB" id="A0A6C0DVX6"/>
<dbReference type="InterPro" id="IPR029063">
    <property type="entry name" value="SAM-dependent_MTases_sf"/>
</dbReference>
<dbReference type="CDD" id="cd02440">
    <property type="entry name" value="AdoMet_MTases"/>
    <property type="match status" value="1"/>
</dbReference>
<sequence>MIVDYYANSVYNQLLNNCYNFINKSCLDIGTRSGANCVNLVKVGASSVVGIDIDSSRFHEMWANNKITLLKQDLLTMDNSKQFDVITCFLWNMPYSQYTNVMIKIKALLNPGGLVYIGIVDKVYKYDPPGPKSVNILELLKKHFNNTRILDTKSSQWLIEAKNPF</sequence>
<evidence type="ECO:0000313" key="1">
    <source>
        <dbReference type="EMBL" id="QHT21106.1"/>
    </source>
</evidence>
<proteinExistence type="predicted"/>
<evidence type="ECO:0008006" key="2">
    <source>
        <dbReference type="Google" id="ProtNLM"/>
    </source>
</evidence>
<organism evidence="1">
    <name type="scientific">viral metagenome</name>
    <dbReference type="NCBI Taxonomy" id="1070528"/>
    <lineage>
        <taxon>unclassified sequences</taxon>
        <taxon>metagenomes</taxon>
        <taxon>organismal metagenomes</taxon>
    </lineage>
</organism>
<dbReference type="EMBL" id="MN739685">
    <property type="protein sequence ID" value="QHT21106.1"/>
    <property type="molecule type" value="Genomic_DNA"/>
</dbReference>
<dbReference type="SUPFAM" id="SSF53335">
    <property type="entry name" value="S-adenosyl-L-methionine-dependent methyltransferases"/>
    <property type="match status" value="1"/>
</dbReference>